<evidence type="ECO:0000313" key="4">
    <source>
        <dbReference type="Proteomes" id="UP000538566"/>
    </source>
</evidence>
<dbReference type="RefSeq" id="WP_144907793.1">
    <property type="nucleotide sequence ID" value="NZ_JACHOA010000002.1"/>
</dbReference>
<keyword evidence="1" id="KW-0812">Transmembrane</keyword>
<comment type="caution">
    <text evidence="3">The sequence shown here is derived from an EMBL/GenBank/DDBJ whole genome shotgun (WGS) entry which is preliminary data.</text>
</comment>
<dbReference type="PROSITE" id="PS50206">
    <property type="entry name" value="RHODANESE_3"/>
    <property type="match status" value="1"/>
</dbReference>
<dbReference type="GO" id="GO:0004792">
    <property type="term" value="F:thiosulfate-cyanide sulfurtransferase activity"/>
    <property type="evidence" value="ECO:0007669"/>
    <property type="project" value="TreeGrafter"/>
</dbReference>
<gene>
    <name evidence="3" type="ORF">GGR37_001045</name>
</gene>
<feature type="transmembrane region" description="Helical" evidence="1">
    <location>
        <begin position="113"/>
        <end position="133"/>
    </location>
</feature>
<dbReference type="Gene3D" id="3.40.250.10">
    <property type="entry name" value="Rhodanese-like domain"/>
    <property type="match status" value="1"/>
</dbReference>
<dbReference type="PANTHER" id="PTHR44086:SF10">
    <property type="entry name" value="THIOSULFATE SULFURTRANSFERASE_RHODANESE-LIKE DOMAIN-CONTAINING PROTEIN 3"/>
    <property type="match status" value="1"/>
</dbReference>
<dbReference type="EMBL" id="JACHOA010000002">
    <property type="protein sequence ID" value="MBB4612786.1"/>
    <property type="molecule type" value="Genomic_DNA"/>
</dbReference>
<evidence type="ECO:0000259" key="2">
    <source>
        <dbReference type="PROSITE" id="PS50206"/>
    </source>
</evidence>
<keyword evidence="1" id="KW-1133">Transmembrane helix</keyword>
<dbReference type="InterPro" id="IPR036873">
    <property type="entry name" value="Rhodanese-like_dom_sf"/>
</dbReference>
<feature type="domain" description="Rhodanese" evidence="2">
    <location>
        <begin position="15"/>
        <end position="99"/>
    </location>
</feature>
<dbReference type="OrthoDB" id="9807812at2"/>
<name>A0A7W7A9J1_9SPHN</name>
<keyword evidence="3" id="KW-0808">Transferase</keyword>
<organism evidence="3 4">
    <name type="scientific">Novosphingobium taihuense</name>
    <dbReference type="NCBI Taxonomy" id="260085"/>
    <lineage>
        <taxon>Bacteria</taxon>
        <taxon>Pseudomonadati</taxon>
        <taxon>Pseudomonadota</taxon>
        <taxon>Alphaproteobacteria</taxon>
        <taxon>Sphingomonadales</taxon>
        <taxon>Sphingomonadaceae</taxon>
        <taxon>Novosphingobium</taxon>
    </lineage>
</organism>
<dbReference type="SMART" id="SM00450">
    <property type="entry name" value="RHOD"/>
    <property type="match status" value="1"/>
</dbReference>
<evidence type="ECO:0000256" key="1">
    <source>
        <dbReference type="SAM" id="Phobius"/>
    </source>
</evidence>
<dbReference type="Gene3D" id="6.10.140.1340">
    <property type="match status" value="1"/>
</dbReference>
<dbReference type="PANTHER" id="PTHR44086">
    <property type="entry name" value="THIOSULFATE SULFURTRANSFERASE RDL2, MITOCHONDRIAL-RELATED"/>
    <property type="match status" value="1"/>
</dbReference>
<sequence length="169" mass="17536">MTLPTITPAKAQTLLDEGARLIDIRDADEHRRQSIPGAANMPLASLEPVSGHPAVIWHCRSGMRTAANAAQLAAMSGCPGYILEGGIDGWRAAGMPVATDAKAPLEIMRQVQIVAGLLILAGVILSLTVAQGFVLLSGFVGAGLLMAGATGWCGMARLLGAMPWNRRAA</sequence>
<dbReference type="InterPro" id="IPR021309">
    <property type="entry name" value="YgaP-like_TM"/>
</dbReference>
<dbReference type="SUPFAM" id="SSF52821">
    <property type="entry name" value="Rhodanese/Cell cycle control phosphatase"/>
    <property type="match status" value="1"/>
</dbReference>
<dbReference type="AlphaFoldDB" id="A0A7W7A9J1"/>
<feature type="transmembrane region" description="Helical" evidence="1">
    <location>
        <begin position="139"/>
        <end position="159"/>
    </location>
</feature>
<keyword evidence="4" id="KW-1185">Reference proteome</keyword>
<dbReference type="Proteomes" id="UP000538566">
    <property type="component" value="Unassembled WGS sequence"/>
</dbReference>
<dbReference type="Pfam" id="PF11127">
    <property type="entry name" value="YgaP-like_TM"/>
    <property type="match status" value="1"/>
</dbReference>
<keyword evidence="1" id="KW-0472">Membrane</keyword>
<protein>
    <submittedName>
        <fullName evidence="3">Rhodanese-related sulfurtransferase</fullName>
    </submittedName>
</protein>
<dbReference type="InterPro" id="IPR001763">
    <property type="entry name" value="Rhodanese-like_dom"/>
</dbReference>
<evidence type="ECO:0000313" key="3">
    <source>
        <dbReference type="EMBL" id="MBB4612786.1"/>
    </source>
</evidence>
<proteinExistence type="predicted"/>
<accession>A0A7W7A9J1</accession>
<reference evidence="3 4" key="1">
    <citation type="submission" date="2020-08" db="EMBL/GenBank/DDBJ databases">
        <title>Genomic Encyclopedia of Type Strains, Phase IV (KMG-IV): sequencing the most valuable type-strain genomes for metagenomic binning, comparative biology and taxonomic classification.</title>
        <authorList>
            <person name="Goeker M."/>
        </authorList>
    </citation>
    <scope>NUCLEOTIDE SEQUENCE [LARGE SCALE GENOMIC DNA]</scope>
    <source>
        <strain evidence="3 4">DSM 17507</strain>
    </source>
</reference>
<dbReference type="Pfam" id="PF00581">
    <property type="entry name" value="Rhodanese"/>
    <property type="match status" value="1"/>
</dbReference>